<keyword evidence="4" id="KW-1185">Reference proteome</keyword>
<evidence type="ECO:0000256" key="1">
    <source>
        <dbReference type="SAM" id="SignalP"/>
    </source>
</evidence>
<dbReference type="InterPro" id="IPR016088">
    <property type="entry name" value="Chalcone_isomerase_3-sand"/>
</dbReference>
<evidence type="ECO:0000259" key="2">
    <source>
        <dbReference type="Pfam" id="PF16036"/>
    </source>
</evidence>
<evidence type="ECO:0000313" key="4">
    <source>
        <dbReference type="Proteomes" id="UP000077013"/>
    </source>
</evidence>
<sequence>MKKVLLLCISILTIGTAVAQTQVGSVTLPNTVNFGGQELVLNGAGIRKKAMVLKLYSGGLYLTEKSSDAKNIVNADESMAIKLVITSGFVSSDAMSEAVEEGFDASTNGNTSAISAEIKKFMGFFSAEIVENDVFDITYQKGKGTVAYKNGKELGTISGMTFKKALFGIWLGNDPADSKLKKAMLNK</sequence>
<dbReference type="AlphaFoldDB" id="A0A167HRN6"/>
<protein>
    <submittedName>
        <fullName evidence="3">Chalcone isomerase</fullName>
    </submittedName>
</protein>
<dbReference type="GO" id="GO:0016872">
    <property type="term" value="F:intramolecular lyase activity"/>
    <property type="evidence" value="ECO:0007669"/>
    <property type="project" value="InterPro"/>
</dbReference>
<keyword evidence="3" id="KW-0413">Isomerase</keyword>
<dbReference type="InterPro" id="IPR016087">
    <property type="entry name" value="Chalcone_isomerase"/>
</dbReference>
<accession>A0A167HRN6</accession>
<dbReference type="STRING" id="1763537.ULVI_09955"/>
<organism evidence="3 4">
    <name type="scientific">Cochleicola gelatinilyticus</name>
    <dbReference type="NCBI Taxonomy" id="1763537"/>
    <lineage>
        <taxon>Bacteria</taxon>
        <taxon>Pseudomonadati</taxon>
        <taxon>Bacteroidota</taxon>
        <taxon>Flavobacteriia</taxon>
        <taxon>Flavobacteriales</taxon>
        <taxon>Flavobacteriaceae</taxon>
        <taxon>Cochleicola</taxon>
    </lineage>
</organism>
<keyword evidence="1" id="KW-0732">Signal</keyword>
<name>A0A167HRN6_9FLAO</name>
<dbReference type="SUPFAM" id="SSF54626">
    <property type="entry name" value="Chalcone isomerase"/>
    <property type="match status" value="1"/>
</dbReference>
<comment type="caution">
    <text evidence="3">The sequence shown here is derived from an EMBL/GenBank/DDBJ whole genome shotgun (WGS) entry which is preliminary data.</text>
</comment>
<dbReference type="Gene3D" id="3.50.70.10">
    <property type="match status" value="1"/>
</dbReference>
<evidence type="ECO:0000313" key="3">
    <source>
        <dbReference type="EMBL" id="OAB78893.1"/>
    </source>
</evidence>
<dbReference type="Pfam" id="PF16036">
    <property type="entry name" value="Chalcone_3"/>
    <property type="match status" value="1"/>
</dbReference>
<reference evidence="3 4" key="1">
    <citation type="submission" date="2016-02" db="EMBL/GenBank/DDBJ databases">
        <title>Ulvibacter sp. LPB0005, isolated from Thais luteostoma.</title>
        <authorList>
            <person name="Shin S.-K."/>
            <person name="Yi H."/>
        </authorList>
    </citation>
    <scope>NUCLEOTIDE SEQUENCE [LARGE SCALE GENOMIC DNA]</scope>
    <source>
        <strain evidence="3 4">LPB0005</strain>
    </source>
</reference>
<feature type="signal peptide" evidence="1">
    <location>
        <begin position="1"/>
        <end position="19"/>
    </location>
</feature>
<gene>
    <name evidence="3" type="ORF">ULVI_09955</name>
</gene>
<dbReference type="OrthoDB" id="270742at2"/>
<dbReference type="RefSeq" id="WP_068592327.1">
    <property type="nucleotide sequence ID" value="NZ_LRXL01000037.1"/>
</dbReference>
<proteinExistence type="predicted"/>
<dbReference type="InterPro" id="IPR036298">
    <property type="entry name" value="Chalcone_isomerase_sf"/>
</dbReference>
<feature type="domain" description="Chalcone isomerase" evidence="2">
    <location>
        <begin position="21"/>
        <end position="185"/>
    </location>
</feature>
<feature type="chain" id="PRO_5007887755" evidence="1">
    <location>
        <begin position="20"/>
        <end position="187"/>
    </location>
</feature>
<dbReference type="Proteomes" id="UP000077013">
    <property type="component" value="Unassembled WGS sequence"/>
</dbReference>
<dbReference type="EMBL" id="LRXL01000037">
    <property type="protein sequence ID" value="OAB78893.1"/>
    <property type="molecule type" value="Genomic_DNA"/>
</dbReference>